<name>A0A4U0XJH1_9PEZI</name>
<feature type="domain" description="Ppx/GppA phosphatase N-terminal" evidence="2">
    <location>
        <begin position="35"/>
        <end position="335"/>
    </location>
</feature>
<dbReference type="GO" id="GO:0006357">
    <property type="term" value="P:regulation of transcription by RNA polymerase II"/>
    <property type="evidence" value="ECO:0007669"/>
    <property type="project" value="TreeGrafter"/>
</dbReference>
<dbReference type="FunFam" id="3.30.420.40:FF:000191">
    <property type="entry name" value="Retrograde regulation protein 2"/>
    <property type="match status" value="1"/>
</dbReference>
<dbReference type="PANTHER" id="PTHR30005">
    <property type="entry name" value="EXOPOLYPHOSPHATASE"/>
    <property type="match status" value="1"/>
</dbReference>
<dbReference type="OrthoDB" id="2014654at2759"/>
<accession>A0A4U0XJH1</accession>
<feature type="compositionally biased region" description="Polar residues" evidence="1">
    <location>
        <begin position="549"/>
        <end position="559"/>
    </location>
</feature>
<feature type="domain" description="RTG2 C-terminal" evidence="3">
    <location>
        <begin position="343"/>
        <end position="619"/>
    </location>
</feature>
<dbReference type="Pfam" id="PF02541">
    <property type="entry name" value="Ppx-GppA"/>
    <property type="match status" value="1"/>
</dbReference>
<dbReference type="InterPro" id="IPR043129">
    <property type="entry name" value="ATPase_NBD"/>
</dbReference>
<evidence type="ECO:0000259" key="3">
    <source>
        <dbReference type="Pfam" id="PF23566"/>
    </source>
</evidence>
<protein>
    <submittedName>
        <fullName evidence="4">Uncharacterized protein</fullName>
    </submittedName>
</protein>
<dbReference type="STRING" id="331657.A0A4U0XJH1"/>
<evidence type="ECO:0000313" key="4">
    <source>
        <dbReference type="EMBL" id="TKA75523.1"/>
    </source>
</evidence>
<evidence type="ECO:0000259" key="2">
    <source>
        <dbReference type="Pfam" id="PF02541"/>
    </source>
</evidence>
<keyword evidence="5" id="KW-1185">Reference proteome</keyword>
<dbReference type="InterPro" id="IPR057512">
    <property type="entry name" value="RTG2_C"/>
</dbReference>
<sequence length="625" mass="67903">MEAAYAGEEHYVALVDMGSNGIRFSITDVSPPTARIMPTIYQDRAGISLYDAQYSTGQKGPIPDQTIQEVLAALLRFKTVCQDYRVRQGNIQVLATEATREATNSVNFRKQIKDVTEWTVTLLAKEEEGHLGAMGIASSFSAVNGLVMDLGGGSTQITWMMMQGGSVTVRPGAVSLPYGAAAVSRRLEEADRAGHHAQIELKNEMKQAFVDAYESLDVPKELIHAAEENDGFSLYLSGGGFRGWGYVLMNQHRVNPYPVPIINGFSVSRRDFLDTISVQEAARNEEIFRVSERRAGQVPAVAFLVNALSEALPPIKEVRFCQGGVREGFVFQTLPPSIRVLPPLATATLDRAPSSTSALVQLLQSALPPFPYNAPTKHHIFVPANHTPTILSTDLLTAFVHALFRHRSFTKETRAAAALRCTTTGFLAGVHGVSHDDRVALALLLFERWGGAVSPTDLGFLDRMERLASAGTVWWCRYLGRVAQLIADVYPAGRVEEGRERVRFEAAWVPHPKGKKDAVLGLVVRFGSRRSAKSEENDNVRGFGGGDDTANTETQTSDAQKGPATEQAGAGISIGIGIAQSAVREANERAFLSLEKLGKKKNWVGGKSGFGIKIQVDVRDGIGAR</sequence>
<dbReference type="Gene3D" id="3.30.420.40">
    <property type="match status" value="1"/>
</dbReference>
<dbReference type="InterPro" id="IPR003695">
    <property type="entry name" value="Ppx_GppA_N"/>
</dbReference>
<dbReference type="SUPFAM" id="SSF53067">
    <property type="entry name" value="Actin-like ATPase domain"/>
    <property type="match status" value="2"/>
</dbReference>
<evidence type="ECO:0000313" key="5">
    <source>
        <dbReference type="Proteomes" id="UP000308768"/>
    </source>
</evidence>
<dbReference type="Gene3D" id="3.30.420.150">
    <property type="entry name" value="Exopolyphosphatase. Domain 2"/>
    <property type="match status" value="1"/>
</dbReference>
<reference evidence="4 5" key="1">
    <citation type="submission" date="2017-03" db="EMBL/GenBank/DDBJ databases">
        <title>Genomes of endolithic fungi from Antarctica.</title>
        <authorList>
            <person name="Coleine C."/>
            <person name="Masonjones S."/>
            <person name="Stajich J.E."/>
        </authorList>
    </citation>
    <scope>NUCLEOTIDE SEQUENCE [LARGE SCALE GENOMIC DNA]</scope>
    <source>
        <strain evidence="4 5">CCFEE 5187</strain>
    </source>
</reference>
<dbReference type="PANTHER" id="PTHR30005:SF0">
    <property type="entry name" value="RETROGRADE REGULATION PROTEIN 2"/>
    <property type="match status" value="1"/>
</dbReference>
<dbReference type="AlphaFoldDB" id="A0A4U0XJH1"/>
<gene>
    <name evidence="4" type="ORF">B0A49_02822</name>
</gene>
<dbReference type="Proteomes" id="UP000308768">
    <property type="component" value="Unassembled WGS sequence"/>
</dbReference>
<organism evidence="4 5">
    <name type="scientific">Cryomyces minteri</name>
    <dbReference type="NCBI Taxonomy" id="331657"/>
    <lineage>
        <taxon>Eukaryota</taxon>
        <taxon>Fungi</taxon>
        <taxon>Dikarya</taxon>
        <taxon>Ascomycota</taxon>
        <taxon>Pezizomycotina</taxon>
        <taxon>Dothideomycetes</taxon>
        <taxon>Dothideomycetes incertae sedis</taxon>
        <taxon>Cryomyces</taxon>
    </lineage>
</organism>
<proteinExistence type="predicted"/>
<dbReference type="InterPro" id="IPR050273">
    <property type="entry name" value="GppA/Ppx_hydrolase"/>
</dbReference>
<dbReference type="EMBL" id="NAJN01000286">
    <property type="protein sequence ID" value="TKA75523.1"/>
    <property type="molecule type" value="Genomic_DNA"/>
</dbReference>
<evidence type="ECO:0000256" key="1">
    <source>
        <dbReference type="SAM" id="MobiDB-lite"/>
    </source>
</evidence>
<feature type="region of interest" description="Disordered" evidence="1">
    <location>
        <begin position="535"/>
        <end position="566"/>
    </location>
</feature>
<dbReference type="Pfam" id="PF23566">
    <property type="entry name" value="RTG2_C"/>
    <property type="match status" value="1"/>
</dbReference>
<comment type="caution">
    <text evidence="4">The sequence shown here is derived from an EMBL/GenBank/DDBJ whole genome shotgun (WGS) entry which is preliminary data.</text>
</comment>